<dbReference type="CDD" id="cd00180">
    <property type="entry name" value="PKc"/>
    <property type="match status" value="1"/>
</dbReference>
<dbReference type="InterPro" id="IPR000719">
    <property type="entry name" value="Prot_kinase_dom"/>
</dbReference>
<dbReference type="Proteomes" id="UP000028045">
    <property type="component" value="Unassembled WGS sequence"/>
</dbReference>
<feature type="region of interest" description="Disordered" evidence="1">
    <location>
        <begin position="627"/>
        <end position="658"/>
    </location>
</feature>
<feature type="region of interest" description="Disordered" evidence="1">
    <location>
        <begin position="128"/>
        <end position="182"/>
    </location>
</feature>
<feature type="region of interest" description="Disordered" evidence="1">
    <location>
        <begin position="1"/>
        <end position="21"/>
    </location>
</feature>
<evidence type="ECO:0000256" key="1">
    <source>
        <dbReference type="SAM" id="MobiDB-lite"/>
    </source>
</evidence>
<proteinExistence type="predicted"/>
<dbReference type="GO" id="GO:0005737">
    <property type="term" value="C:cytoplasm"/>
    <property type="evidence" value="ECO:0007669"/>
    <property type="project" value="TreeGrafter"/>
</dbReference>
<dbReference type="PANTHER" id="PTHR23257">
    <property type="entry name" value="SERINE-THREONINE PROTEIN KINASE"/>
    <property type="match status" value="1"/>
</dbReference>
<dbReference type="GO" id="GO:0005524">
    <property type="term" value="F:ATP binding"/>
    <property type="evidence" value="ECO:0007669"/>
    <property type="project" value="InterPro"/>
</dbReference>
<dbReference type="Gene3D" id="1.10.510.10">
    <property type="entry name" value="Transferase(Phosphotransferase) domain 1"/>
    <property type="match status" value="1"/>
</dbReference>
<dbReference type="PROSITE" id="PS50011">
    <property type="entry name" value="PROTEIN_KINASE_DOM"/>
    <property type="match status" value="1"/>
</dbReference>
<dbReference type="EMBL" id="KL647645">
    <property type="protein sequence ID" value="KEY74244.1"/>
    <property type="molecule type" value="Genomic_DNA"/>
</dbReference>
<gene>
    <name evidence="3" type="ORF">S7711_00402</name>
</gene>
<evidence type="ECO:0000259" key="2">
    <source>
        <dbReference type="PROSITE" id="PS50011"/>
    </source>
</evidence>
<feature type="domain" description="Protein kinase" evidence="2">
    <location>
        <begin position="330"/>
        <end position="572"/>
    </location>
</feature>
<protein>
    <recommendedName>
        <fullName evidence="2">Protein kinase domain-containing protein</fullName>
    </recommendedName>
</protein>
<evidence type="ECO:0000313" key="4">
    <source>
        <dbReference type="Proteomes" id="UP000028045"/>
    </source>
</evidence>
<dbReference type="AlphaFoldDB" id="A0A084B9L5"/>
<sequence length="1006" mass="110737">MAQPDQASEPPPRTSALSPLGKSKFLRLLFGSHQQESISSPPQTHAFPDEIEKAELHMNPDDPIQIGSRHRTNRKVITGLPRTQTFKRQQSEQRVHLTPVETDQYERRAVSVDRRSCGPLLPATFQDYSNPRASAPGHIHTSSQTVPGPEYAPSLTASTTEDASLPEGLSLHRAPTGGDGRVDEMSVADAQSMTTSQYEAMIHRELESTWILNLSMHFRDKSKREKFFVTYREHGHLWRRVTISLDYRNATPNSLEGDLAQTEFQRDKSAKIYEAIRESLPEIQFYDTVTNLKLQTVDGRLIVHVVEDGNEIISYPRVHQIKYLGCRRIRERDIDFESHMSGFVYKVNVNGKVLIKKEIPSPETIDEFLYEINALNSLRFSNHVVKFHGVVVDDHDEFVKGLLISYAEQGALIDIIYDNCKDRGTGLPWSLRERWARQIVQGLADIHESGFVQGDFTLSNIVIDDLGDAKIIDINRRGCPVGWEPPEATALIESNQRISMYIGVKSDLYQLGMVLWGLAMEEDEPEREGRPLVLGPEVQIPDWYRRMTEDCLNFDPRARPQASSLIERFPAVNGGRIFQEERNPISVDDGHVLHDYIVEGYGADGRPYIREIEPTTEWPSYMTRRYLDPSPSGHGPYTYTRGRSPPSPLPSNCGDDYDLRGRTGRTGWAANINIAPSYSDVGAEDVFPGAEAYRQPTPTPTVEKGPPTFSLEPARPDTLVDVGSAEQVPAEAARDKAQEATVEGHSSQAAQGIVEDTSEAVSSDAIALTPDSTKSLETTVPSSSALAENTLVNVESDEDSAGIVAKNLSAGPPAETTALRAENADQGEEACDETIQHNASGVEENITMPEKGEAEGQGAQEEMETGARDGEDNASSGKTEPDTAAETRAAELLERDKDAGIAHGDASTAGEPVAPSEQITPTENDYIQKPQAADACYEAQAHTTDATNVAELRTTEVPDALVGVGSVHFTTESQPTREEALADDDFDDTIQLDAAPMTTVTADGPA</sequence>
<dbReference type="InterPro" id="IPR011009">
    <property type="entry name" value="Kinase-like_dom_sf"/>
</dbReference>
<organism evidence="3 4">
    <name type="scientific">Stachybotrys chartarum (strain CBS 109288 / IBT 7711)</name>
    <name type="common">Toxic black mold</name>
    <name type="synonym">Stilbospora chartarum</name>
    <dbReference type="NCBI Taxonomy" id="1280523"/>
    <lineage>
        <taxon>Eukaryota</taxon>
        <taxon>Fungi</taxon>
        <taxon>Dikarya</taxon>
        <taxon>Ascomycota</taxon>
        <taxon>Pezizomycotina</taxon>
        <taxon>Sordariomycetes</taxon>
        <taxon>Hypocreomycetidae</taxon>
        <taxon>Hypocreales</taxon>
        <taxon>Stachybotryaceae</taxon>
        <taxon>Stachybotrys</taxon>
    </lineage>
</organism>
<accession>A0A084B9L5</accession>
<dbReference type="InterPro" id="IPR050167">
    <property type="entry name" value="Ser_Thr_protein_kinase"/>
</dbReference>
<dbReference type="PANTHER" id="PTHR23257:SF963">
    <property type="entry name" value="AT08303P"/>
    <property type="match status" value="1"/>
</dbReference>
<evidence type="ECO:0000313" key="3">
    <source>
        <dbReference type="EMBL" id="KEY74244.1"/>
    </source>
</evidence>
<dbReference type="OrthoDB" id="635774at2759"/>
<reference evidence="3 4" key="1">
    <citation type="journal article" date="2014" name="BMC Genomics">
        <title>Comparative genome sequencing reveals chemotype-specific gene clusters in the toxigenic black mold Stachybotrys.</title>
        <authorList>
            <person name="Semeiks J."/>
            <person name="Borek D."/>
            <person name="Otwinowski Z."/>
            <person name="Grishin N.V."/>
        </authorList>
    </citation>
    <scope>NUCLEOTIDE SEQUENCE [LARGE SCALE GENOMIC DNA]</scope>
    <source>
        <strain evidence="4">CBS 109288 / IBT 7711</strain>
    </source>
</reference>
<name>A0A084B9L5_STACB</name>
<dbReference type="GO" id="GO:0004672">
    <property type="term" value="F:protein kinase activity"/>
    <property type="evidence" value="ECO:0007669"/>
    <property type="project" value="InterPro"/>
</dbReference>
<keyword evidence="4" id="KW-1185">Reference proteome</keyword>
<dbReference type="HOGENOM" id="CLU_006696_0_1_1"/>
<feature type="region of interest" description="Disordered" evidence="1">
    <location>
        <begin position="899"/>
        <end position="918"/>
    </location>
</feature>
<dbReference type="SUPFAM" id="SSF56112">
    <property type="entry name" value="Protein kinase-like (PK-like)"/>
    <property type="match status" value="1"/>
</dbReference>
<feature type="region of interest" description="Disordered" evidence="1">
    <location>
        <begin position="691"/>
        <end position="716"/>
    </location>
</feature>
<dbReference type="Pfam" id="PF00069">
    <property type="entry name" value="Pkinase"/>
    <property type="match status" value="1"/>
</dbReference>
<feature type="region of interest" description="Disordered" evidence="1">
    <location>
        <begin position="840"/>
        <end position="892"/>
    </location>
</feature>
<dbReference type="GO" id="GO:0007165">
    <property type="term" value="P:signal transduction"/>
    <property type="evidence" value="ECO:0007669"/>
    <property type="project" value="TreeGrafter"/>
</dbReference>